<dbReference type="EMBL" id="HG992987">
    <property type="protein sequence ID" value="CAE7214370.1"/>
    <property type="molecule type" value="Genomic_DNA"/>
</dbReference>
<accession>A0A6S6WE88</accession>
<dbReference type="AlphaFoldDB" id="A0A6S6WE88"/>
<evidence type="ECO:0000313" key="1">
    <source>
        <dbReference type="EMBL" id="CAE7214370.1"/>
    </source>
</evidence>
<name>A0A6S6WE88_9PLEO</name>
<protein>
    <submittedName>
        <fullName evidence="1">Uncharacterized protein</fullName>
    </submittedName>
</protein>
<proteinExistence type="predicted"/>
<sequence>MKSLLYLMGCLAFIIPYVYGYASCYIAGCHNNPGAPCGCNYDWENGNDGTCHTNDELNGLCEIP</sequence>
<dbReference type="Proteomes" id="UP000472372">
    <property type="component" value="Chromosome 11"/>
</dbReference>
<gene>
    <name evidence="1" type="ORF">PTTW11_10545</name>
</gene>
<reference evidence="1" key="1">
    <citation type="submission" date="2021-02" db="EMBL/GenBank/DDBJ databases">
        <authorList>
            <person name="Syme A R."/>
            <person name="Syme A R."/>
            <person name="Moolhuijzen P."/>
        </authorList>
    </citation>
    <scope>NUCLEOTIDE SEQUENCE</scope>
    <source>
        <strain evidence="1">W1-1</strain>
    </source>
</reference>
<evidence type="ECO:0000313" key="2">
    <source>
        <dbReference type="Proteomes" id="UP000472372"/>
    </source>
</evidence>
<organism evidence="1 2">
    <name type="scientific">Pyrenophora teres f. teres</name>
    <dbReference type="NCBI Taxonomy" id="97479"/>
    <lineage>
        <taxon>Eukaryota</taxon>
        <taxon>Fungi</taxon>
        <taxon>Dikarya</taxon>
        <taxon>Ascomycota</taxon>
        <taxon>Pezizomycotina</taxon>
        <taxon>Dothideomycetes</taxon>
        <taxon>Pleosporomycetidae</taxon>
        <taxon>Pleosporales</taxon>
        <taxon>Pleosporineae</taxon>
        <taxon>Pleosporaceae</taxon>
        <taxon>Pyrenophora</taxon>
    </lineage>
</organism>